<reference evidence="10 11" key="1">
    <citation type="submission" date="2021-02" db="EMBL/GenBank/DDBJ databases">
        <title>Actinophytocola xerophila sp. nov., isolated from soil of cotton cropping field.</title>
        <authorList>
            <person name="Huang R."/>
            <person name="Chen X."/>
            <person name="Ge X."/>
            <person name="Liu W."/>
        </authorList>
    </citation>
    <scope>NUCLEOTIDE SEQUENCE [LARGE SCALE GENOMIC DNA]</scope>
    <source>
        <strain evidence="10 11">S1-96</strain>
    </source>
</reference>
<protein>
    <submittedName>
        <fullName evidence="10">ABC transporter ATP-binding protein</fullName>
    </submittedName>
</protein>
<dbReference type="InterPro" id="IPR003593">
    <property type="entry name" value="AAA+_ATPase"/>
</dbReference>
<evidence type="ECO:0000256" key="5">
    <source>
        <dbReference type="ARBA" id="ARBA00022989"/>
    </source>
</evidence>
<comment type="caution">
    <text evidence="10">The sequence shown here is derived from an EMBL/GenBank/DDBJ whole genome shotgun (WGS) entry which is preliminary data.</text>
</comment>
<keyword evidence="11" id="KW-1185">Reference proteome</keyword>
<dbReference type="CDD" id="cd03228">
    <property type="entry name" value="ABCC_MRP_Like"/>
    <property type="match status" value="1"/>
</dbReference>
<evidence type="ECO:0000256" key="3">
    <source>
        <dbReference type="ARBA" id="ARBA00022741"/>
    </source>
</evidence>
<keyword evidence="2 7" id="KW-0812">Transmembrane</keyword>
<keyword evidence="3" id="KW-0547">Nucleotide-binding</keyword>
<feature type="transmembrane region" description="Helical" evidence="7">
    <location>
        <begin position="54"/>
        <end position="76"/>
    </location>
</feature>
<keyword evidence="4 10" id="KW-0067">ATP-binding</keyword>
<evidence type="ECO:0000256" key="1">
    <source>
        <dbReference type="ARBA" id="ARBA00004651"/>
    </source>
</evidence>
<dbReference type="PROSITE" id="PS00211">
    <property type="entry name" value="ABC_TRANSPORTER_1"/>
    <property type="match status" value="1"/>
</dbReference>
<dbReference type="PROSITE" id="PS50929">
    <property type="entry name" value="ABC_TM1F"/>
    <property type="match status" value="1"/>
</dbReference>
<proteinExistence type="predicted"/>
<feature type="transmembrane region" description="Helical" evidence="7">
    <location>
        <begin position="20"/>
        <end position="42"/>
    </location>
</feature>
<evidence type="ECO:0000313" key="11">
    <source>
        <dbReference type="Proteomes" id="UP001156441"/>
    </source>
</evidence>
<dbReference type="Pfam" id="PF00005">
    <property type="entry name" value="ABC_tran"/>
    <property type="match status" value="1"/>
</dbReference>
<dbReference type="PANTHER" id="PTHR24221">
    <property type="entry name" value="ATP-BINDING CASSETTE SUB-FAMILY B"/>
    <property type="match status" value="1"/>
</dbReference>
<dbReference type="InterPro" id="IPR027417">
    <property type="entry name" value="P-loop_NTPase"/>
</dbReference>
<dbReference type="SMART" id="SM00382">
    <property type="entry name" value="AAA"/>
    <property type="match status" value="1"/>
</dbReference>
<comment type="subcellular location">
    <subcellularLocation>
        <location evidence="1">Cell membrane</location>
        <topology evidence="1">Multi-pass membrane protein</topology>
    </subcellularLocation>
</comment>
<evidence type="ECO:0000256" key="2">
    <source>
        <dbReference type="ARBA" id="ARBA00022692"/>
    </source>
</evidence>
<evidence type="ECO:0000313" key="10">
    <source>
        <dbReference type="EMBL" id="MCT2583790.1"/>
    </source>
</evidence>
<dbReference type="GO" id="GO:0005524">
    <property type="term" value="F:ATP binding"/>
    <property type="evidence" value="ECO:0007669"/>
    <property type="project" value="UniProtKB-KW"/>
</dbReference>
<dbReference type="InterPro" id="IPR036640">
    <property type="entry name" value="ABC1_TM_sf"/>
</dbReference>
<dbReference type="PANTHER" id="PTHR24221:SF654">
    <property type="entry name" value="ATP-BINDING CASSETTE SUB-FAMILY B MEMBER 6"/>
    <property type="match status" value="1"/>
</dbReference>
<dbReference type="InterPro" id="IPR039421">
    <property type="entry name" value="Type_1_exporter"/>
</dbReference>
<evidence type="ECO:0000256" key="4">
    <source>
        <dbReference type="ARBA" id="ARBA00022840"/>
    </source>
</evidence>
<dbReference type="InterPro" id="IPR011527">
    <property type="entry name" value="ABC1_TM_dom"/>
</dbReference>
<keyword evidence="6 7" id="KW-0472">Membrane</keyword>
<evidence type="ECO:0000256" key="6">
    <source>
        <dbReference type="ARBA" id="ARBA00023136"/>
    </source>
</evidence>
<dbReference type="InterPro" id="IPR017871">
    <property type="entry name" value="ABC_transporter-like_CS"/>
</dbReference>
<feature type="domain" description="ABC transmembrane type-1" evidence="9">
    <location>
        <begin position="31"/>
        <end position="286"/>
    </location>
</feature>
<evidence type="ECO:0000256" key="7">
    <source>
        <dbReference type="SAM" id="Phobius"/>
    </source>
</evidence>
<organism evidence="10 11">
    <name type="scientific">Actinophytocola gossypii</name>
    <dbReference type="NCBI Taxonomy" id="2812003"/>
    <lineage>
        <taxon>Bacteria</taxon>
        <taxon>Bacillati</taxon>
        <taxon>Actinomycetota</taxon>
        <taxon>Actinomycetes</taxon>
        <taxon>Pseudonocardiales</taxon>
        <taxon>Pseudonocardiaceae</taxon>
    </lineage>
</organism>
<feature type="transmembrane region" description="Helical" evidence="7">
    <location>
        <begin position="239"/>
        <end position="261"/>
    </location>
</feature>
<dbReference type="RefSeq" id="WP_260191174.1">
    <property type="nucleotide sequence ID" value="NZ_JAFFZE010000010.1"/>
</dbReference>
<feature type="transmembrane region" description="Helical" evidence="7">
    <location>
        <begin position="154"/>
        <end position="176"/>
    </location>
</feature>
<name>A0ABT2J7G1_9PSEU</name>
<dbReference type="Gene3D" id="1.20.1560.10">
    <property type="entry name" value="ABC transporter type 1, transmembrane domain"/>
    <property type="match status" value="1"/>
</dbReference>
<evidence type="ECO:0000259" key="8">
    <source>
        <dbReference type="PROSITE" id="PS50893"/>
    </source>
</evidence>
<dbReference type="SUPFAM" id="SSF90123">
    <property type="entry name" value="ABC transporter transmembrane region"/>
    <property type="match status" value="1"/>
</dbReference>
<evidence type="ECO:0000259" key="9">
    <source>
        <dbReference type="PROSITE" id="PS50929"/>
    </source>
</evidence>
<dbReference type="PROSITE" id="PS50893">
    <property type="entry name" value="ABC_TRANSPORTER_2"/>
    <property type="match status" value="1"/>
</dbReference>
<dbReference type="EMBL" id="JAFFZE010000010">
    <property type="protein sequence ID" value="MCT2583790.1"/>
    <property type="molecule type" value="Genomic_DNA"/>
</dbReference>
<dbReference type="SUPFAM" id="SSF52540">
    <property type="entry name" value="P-loop containing nucleoside triphosphate hydrolases"/>
    <property type="match status" value="1"/>
</dbReference>
<feature type="transmembrane region" description="Helical" evidence="7">
    <location>
        <begin position="126"/>
        <end position="148"/>
    </location>
</feature>
<keyword evidence="5 7" id="KW-1133">Transmembrane helix</keyword>
<feature type="domain" description="ABC transporter" evidence="8">
    <location>
        <begin position="328"/>
        <end position="556"/>
    </location>
</feature>
<dbReference type="InterPro" id="IPR003439">
    <property type="entry name" value="ABC_transporter-like_ATP-bd"/>
</dbReference>
<accession>A0ABT2J7G1</accession>
<dbReference type="Proteomes" id="UP001156441">
    <property type="component" value="Unassembled WGS sequence"/>
</dbReference>
<gene>
    <name evidence="10" type="ORF">JT362_11735</name>
</gene>
<sequence length="563" mass="58359">MRREIRYAVGSLRRGPVVRLVGWSVPEALPAAASGLVVARAVDDGFLAGRPLVGVGWLVGLVVMSAVGAVGTRMVFRRLGDLAEPFRDDLVRRVVGGALRHAVDGRGDDGAVARLTRQVEIVRDTYAGLLMAVRGFVVTVVGVVVGLLSVAPVVAALIVPPFLLGLVAFVGMLGLAARRQREAVLADERLAAAAGSVLAGARDITAAGTEEHAAAMVAGPVREQALAERRLAGVAALRTLCFAVGGWLPLLVVLFAGGWLVDRGLTAGTIMGGLTYVLFGLQPALQNLVSGVGGSGLRFVVTLGRILDATTVPPDPAPDRRPTDGHDLVLRGVTFAYGPHAEPVLRDLDLTVPAGAHLAVVGPSGIGKSTLASLLCGLLRPDAGTVTVGGVPTAELPPDRLAALRVLIPQEAYVFAGTVRENLTYLCQDDPADLDQAVAAVGAEDLVARLGGYAGEVRPAELSAGERQLLALVRAYLSPAPVAVLDEATCHLDPVAERRAEEAFAARGGTLVVIAHRTSSALRADRVLVLDGAGARYGDHETLAATSPLYRELVAAGRPAVRL</sequence>
<dbReference type="Gene3D" id="3.40.50.300">
    <property type="entry name" value="P-loop containing nucleotide triphosphate hydrolases"/>
    <property type="match status" value="1"/>
</dbReference>